<comment type="similarity">
    <text evidence="2">Belongs to the protein prenyltransferase subunit alpha family.</text>
</comment>
<dbReference type="PROSITE" id="PS51147">
    <property type="entry name" value="PFTA"/>
    <property type="match status" value="5"/>
</dbReference>
<dbReference type="GO" id="GO:0005953">
    <property type="term" value="C:CAAX-protein geranylgeranyltransferase complex"/>
    <property type="evidence" value="ECO:0007669"/>
    <property type="project" value="TreeGrafter"/>
</dbReference>
<evidence type="ECO:0000256" key="2">
    <source>
        <dbReference type="ARBA" id="ARBA00006734"/>
    </source>
</evidence>
<organism evidence="15">
    <name type="scientific">Phallusia mammillata</name>
    <dbReference type="NCBI Taxonomy" id="59560"/>
    <lineage>
        <taxon>Eukaryota</taxon>
        <taxon>Metazoa</taxon>
        <taxon>Chordata</taxon>
        <taxon>Tunicata</taxon>
        <taxon>Ascidiacea</taxon>
        <taxon>Phlebobranchia</taxon>
        <taxon>Ascidiidae</taxon>
        <taxon>Phallusia</taxon>
    </lineage>
</organism>
<evidence type="ECO:0000256" key="3">
    <source>
        <dbReference type="ARBA" id="ARBA00012700"/>
    </source>
</evidence>
<gene>
    <name evidence="15" type="primary">Fnta</name>
</gene>
<evidence type="ECO:0000256" key="7">
    <source>
        <dbReference type="ARBA" id="ARBA00022737"/>
    </source>
</evidence>
<evidence type="ECO:0000256" key="8">
    <source>
        <dbReference type="ARBA" id="ARBA00022842"/>
    </source>
</evidence>
<dbReference type="Gene3D" id="1.25.40.120">
    <property type="entry name" value="Protein prenylyltransferase"/>
    <property type="match status" value="1"/>
</dbReference>
<evidence type="ECO:0000256" key="1">
    <source>
        <dbReference type="ARBA" id="ARBA00001946"/>
    </source>
</evidence>
<evidence type="ECO:0000313" key="15">
    <source>
        <dbReference type="EMBL" id="CAB3246668.1"/>
    </source>
</evidence>
<evidence type="ECO:0000256" key="5">
    <source>
        <dbReference type="ARBA" id="ARBA00022602"/>
    </source>
</evidence>
<dbReference type="PANTHER" id="PTHR11129:SF1">
    <property type="entry name" value="PROTEIN FARNESYLTRANSFERASE_GERANYLGERANYLTRANSFERASE TYPE-1 SUBUNIT ALPHA"/>
    <property type="match status" value="1"/>
</dbReference>
<dbReference type="SUPFAM" id="SSF48439">
    <property type="entry name" value="Protein prenylyltransferase"/>
    <property type="match status" value="1"/>
</dbReference>
<keyword evidence="5" id="KW-0637">Prenyltransferase</keyword>
<evidence type="ECO:0000256" key="12">
    <source>
        <dbReference type="ARBA" id="ARBA00043086"/>
    </source>
</evidence>
<evidence type="ECO:0000256" key="13">
    <source>
        <dbReference type="ARBA" id="ARBA00043219"/>
    </source>
</evidence>
<dbReference type="EMBL" id="LR785238">
    <property type="protein sequence ID" value="CAB3246668.1"/>
    <property type="molecule type" value="mRNA"/>
</dbReference>
<dbReference type="AlphaFoldDB" id="A0A6F9DDK4"/>
<evidence type="ECO:0000256" key="6">
    <source>
        <dbReference type="ARBA" id="ARBA00022679"/>
    </source>
</evidence>
<dbReference type="GO" id="GO:0004662">
    <property type="term" value="F:CAAX-protein geranylgeranyltransferase activity"/>
    <property type="evidence" value="ECO:0007669"/>
    <property type="project" value="UniProtKB-EC"/>
</dbReference>
<reference evidence="15" key="1">
    <citation type="submission" date="2020-04" db="EMBL/GenBank/DDBJ databases">
        <authorList>
            <person name="Neveu A P."/>
        </authorList>
    </citation>
    <scope>NUCLEOTIDE SEQUENCE</scope>
    <source>
        <tissue evidence="15">Whole embryo</tissue>
    </source>
</reference>
<feature type="region of interest" description="Disordered" evidence="14">
    <location>
        <begin position="1"/>
        <end position="29"/>
    </location>
</feature>
<name>A0A6F9DDK4_9ASCI</name>
<evidence type="ECO:0000256" key="9">
    <source>
        <dbReference type="ARBA" id="ARBA00040965"/>
    </source>
</evidence>
<dbReference type="EC" id="2.5.1.59" evidence="3"/>
<dbReference type="InterPro" id="IPR002088">
    <property type="entry name" value="Prenyl_trans_a"/>
</dbReference>
<feature type="compositionally biased region" description="Basic and acidic residues" evidence="14">
    <location>
        <begin position="10"/>
        <end position="22"/>
    </location>
</feature>
<keyword evidence="8" id="KW-0460">Magnesium</keyword>
<proteinExistence type="evidence at transcript level"/>
<evidence type="ECO:0000256" key="4">
    <source>
        <dbReference type="ARBA" id="ARBA00012702"/>
    </source>
</evidence>
<dbReference type="GO" id="GO:0004660">
    <property type="term" value="F:protein farnesyltransferase activity"/>
    <property type="evidence" value="ECO:0007669"/>
    <property type="project" value="UniProtKB-EC"/>
</dbReference>
<evidence type="ECO:0000256" key="11">
    <source>
        <dbReference type="ARBA" id="ARBA00042436"/>
    </source>
</evidence>
<keyword evidence="7" id="KW-0677">Repeat</keyword>
<evidence type="ECO:0000256" key="14">
    <source>
        <dbReference type="SAM" id="MobiDB-lite"/>
    </source>
</evidence>
<dbReference type="EC" id="2.5.1.58" evidence="4"/>
<dbReference type="Pfam" id="PF01239">
    <property type="entry name" value="PPTA"/>
    <property type="match status" value="5"/>
</dbReference>
<dbReference type="PANTHER" id="PTHR11129">
    <property type="entry name" value="PROTEIN FARNESYLTRANSFERASE ALPHA SUBUNIT/RAB GERANYLGERANYL TRANSFERASE ALPHA SUBUNIT"/>
    <property type="match status" value="1"/>
</dbReference>
<dbReference type="GO" id="GO:0005965">
    <property type="term" value="C:protein farnesyltransferase complex"/>
    <property type="evidence" value="ECO:0007669"/>
    <property type="project" value="TreeGrafter"/>
</dbReference>
<sequence>MSSSSDEDESYKMYKDRPEWNDVKSVPQDDGPAPVVQIAYSEKFKDVFDYFRAVMAMNEKSERALELTGSAIELNPANYTVWHYRREVLKALKKDIAVEMKFLSQIIMEQQKNYQVWHHRRALVEWSQDFSEELDFTADIISRDQKNYHAWQHRQWVIQEFEQWDGELDFIDKLLEQDVRNNSAWNERYFVIEHTTGFTDEVVKREIEYAIKKINLATKNESAWSYLRGVLQDKGLTWSKSLCDQIHSWRGEGLRSPHLAAFLLDMFDEDLEKKKCDVNKTMDKVRSLCKELAEDTDTVRRKYWNFVLQRMTKEYEVK</sequence>
<keyword evidence="6" id="KW-0808">Transferase</keyword>
<accession>A0A6F9DDK4</accession>
<comment type="cofactor">
    <cofactor evidence="1">
        <name>Mg(2+)</name>
        <dbReference type="ChEBI" id="CHEBI:18420"/>
    </cofactor>
</comment>
<evidence type="ECO:0000256" key="10">
    <source>
        <dbReference type="ARBA" id="ARBA00041392"/>
    </source>
</evidence>
<protein>
    <recommendedName>
        <fullName evidence="9">Protein farnesyltransferase/geranylgeranyltransferase type-1 subunit alpha</fullName>
        <ecNumber evidence="4">2.5.1.58</ecNumber>
        <ecNumber evidence="3">2.5.1.59</ecNumber>
    </recommendedName>
    <alternativeName>
        <fullName evidence="12">CAAX farnesyltransferase subunit alpha</fullName>
    </alternativeName>
    <alternativeName>
        <fullName evidence="11">FTase-alpha</fullName>
    </alternativeName>
    <alternativeName>
        <fullName evidence="10">Ras proteins prenyltransferase subunit alpha</fullName>
    </alternativeName>
    <alternativeName>
        <fullName evidence="13">Type I protein geranyl-geranyltransferase subunit alpha</fullName>
    </alternativeName>
</protein>